<evidence type="ECO:0000313" key="3">
    <source>
        <dbReference type="Proteomes" id="UP000242515"/>
    </source>
</evidence>
<protein>
    <submittedName>
        <fullName evidence="2">Protein CcmA, bactofilin family</fullName>
    </submittedName>
</protein>
<dbReference type="RefSeq" id="WP_177173191.1">
    <property type="nucleotide sequence ID" value="NZ_FOGC01000019.1"/>
</dbReference>
<dbReference type="AlphaFoldDB" id="A0A1H9MXB6"/>
<sequence length="172" mass="18555">MFKAKKKIDVVDPSKMAMAPTAEVAQVKEERIVKETLIAKGTVLTGEISNESDVLIEGSVIGDIHSSRSIRIGREGKVQGTLTAEKITINGYLQGRCQATAVKILSQGRLDGDIQANELSIERGGIFNGNSQYSADKTAKEVEKITKENVTALPKLVTASECLPVKKQCDKP</sequence>
<evidence type="ECO:0000313" key="2">
    <source>
        <dbReference type="EMBL" id="SER28356.1"/>
    </source>
</evidence>
<gene>
    <name evidence="2" type="ORF">SAMN05216522_11917</name>
</gene>
<comment type="similarity">
    <text evidence="1">Belongs to the bactofilin family.</text>
</comment>
<dbReference type="EMBL" id="FOGC01000019">
    <property type="protein sequence ID" value="SER28356.1"/>
    <property type="molecule type" value="Genomic_DNA"/>
</dbReference>
<dbReference type="STRING" id="988801.SAMN05216522_11917"/>
<keyword evidence="3" id="KW-1185">Reference proteome</keyword>
<dbReference type="PANTHER" id="PTHR35024:SF4">
    <property type="entry name" value="POLYMER-FORMING CYTOSKELETAL PROTEIN"/>
    <property type="match status" value="1"/>
</dbReference>
<dbReference type="PANTHER" id="PTHR35024">
    <property type="entry name" value="HYPOTHETICAL CYTOSOLIC PROTEIN"/>
    <property type="match status" value="1"/>
</dbReference>
<organism evidence="2 3">
    <name type="scientific">Rosenbergiella nectarea</name>
    <dbReference type="NCBI Taxonomy" id="988801"/>
    <lineage>
        <taxon>Bacteria</taxon>
        <taxon>Pseudomonadati</taxon>
        <taxon>Pseudomonadota</taxon>
        <taxon>Gammaproteobacteria</taxon>
        <taxon>Enterobacterales</taxon>
        <taxon>Erwiniaceae</taxon>
        <taxon>Rosenbergiella</taxon>
    </lineage>
</organism>
<dbReference type="Pfam" id="PF04519">
    <property type="entry name" value="Bactofilin"/>
    <property type="match status" value="1"/>
</dbReference>
<dbReference type="Proteomes" id="UP000242515">
    <property type="component" value="Unassembled WGS sequence"/>
</dbReference>
<accession>A0A1H9MXB6</accession>
<proteinExistence type="inferred from homology"/>
<dbReference type="InterPro" id="IPR007607">
    <property type="entry name" value="BacA/B"/>
</dbReference>
<evidence type="ECO:0000256" key="1">
    <source>
        <dbReference type="ARBA" id="ARBA00044755"/>
    </source>
</evidence>
<name>A0A1H9MXB6_9GAMM</name>
<reference evidence="3" key="1">
    <citation type="submission" date="2016-10" db="EMBL/GenBank/DDBJ databases">
        <authorList>
            <person name="Varghese N."/>
            <person name="Submissions S."/>
        </authorList>
    </citation>
    <scope>NUCLEOTIDE SEQUENCE [LARGE SCALE GENOMIC DNA]</scope>
    <source>
        <strain evidence="3">8N4</strain>
    </source>
</reference>